<dbReference type="Proteomes" id="UP000324222">
    <property type="component" value="Unassembled WGS sequence"/>
</dbReference>
<sequence length="142" mass="15682">MWCRCREEDFEVGGQVDGGQPSTVSVRWDDPFLLRAAVDHVLQTSVRLAATCCLFRPDKLATVIVWRKKRSDRHEEPNLCPLRPGYAGPARCPASPRGSRATGPEADYKGSVAWRAVLGLRESKLIFPRVSLLVAAAVPIAR</sequence>
<dbReference type="AlphaFoldDB" id="A0A5B7DZF2"/>
<evidence type="ECO:0000313" key="2">
    <source>
        <dbReference type="Proteomes" id="UP000324222"/>
    </source>
</evidence>
<organism evidence="1 2">
    <name type="scientific">Portunus trituberculatus</name>
    <name type="common">Swimming crab</name>
    <name type="synonym">Neptunus trituberculatus</name>
    <dbReference type="NCBI Taxonomy" id="210409"/>
    <lineage>
        <taxon>Eukaryota</taxon>
        <taxon>Metazoa</taxon>
        <taxon>Ecdysozoa</taxon>
        <taxon>Arthropoda</taxon>
        <taxon>Crustacea</taxon>
        <taxon>Multicrustacea</taxon>
        <taxon>Malacostraca</taxon>
        <taxon>Eumalacostraca</taxon>
        <taxon>Eucarida</taxon>
        <taxon>Decapoda</taxon>
        <taxon>Pleocyemata</taxon>
        <taxon>Brachyura</taxon>
        <taxon>Eubrachyura</taxon>
        <taxon>Portunoidea</taxon>
        <taxon>Portunidae</taxon>
        <taxon>Portuninae</taxon>
        <taxon>Portunus</taxon>
    </lineage>
</organism>
<evidence type="ECO:0000313" key="1">
    <source>
        <dbReference type="EMBL" id="MPC26575.1"/>
    </source>
</evidence>
<protein>
    <submittedName>
        <fullName evidence="1">Uncharacterized protein</fullName>
    </submittedName>
</protein>
<accession>A0A5B7DZF2</accession>
<proteinExistence type="predicted"/>
<name>A0A5B7DZF2_PORTR</name>
<reference evidence="1 2" key="1">
    <citation type="submission" date="2019-05" db="EMBL/GenBank/DDBJ databases">
        <title>Another draft genome of Portunus trituberculatus and its Hox gene families provides insights of decapod evolution.</title>
        <authorList>
            <person name="Jeong J.-H."/>
            <person name="Song I."/>
            <person name="Kim S."/>
            <person name="Choi T."/>
            <person name="Kim D."/>
            <person name="Ryu S."/>
            <person name="Kim W."/>
        </authorList>
    </citation>
    <scope>NUCLEOTIDE SEQUENCE [LARGE SCALE GENOMIC DNA]</scope>
    <source>
        <tissue evidence="1">Muscle</tissue>
    </source>
</reference>
<dbReference type="EMBL" id="VSRR010001617">
    <property type="protein sequence ID" value="MPC26575.1"/>
    <property type="molecule type" value="Genomic_DNA"/>
</dbReference>
<gene>
    <name evidence="1" type="ORF">E2C01_019717</name>
</gene>
<comment type="caution">
    <text evidence="1">The sequence shown here is derived from an EMBL/GenBank/DDBJ whole genome shotgun (WGS) entry which is preliminary data.</text>
</comment>
<keyword evidence="2" id="KW-1185">Reference proteome</keyword>